<evidence type="ECO:0000256" key="4">
    <source>
        <dbReference type="ARBA" id="ARBA00022989"/>
    </source>
</evidence>
<dbReference type="PROSITE" id="PS50216">
    <property type="entry name" value="DHHC"/>
    <property type="match status" value="1"/>
</dbReference>
<dbReference type="GO" id="GO:0005783">
    <property type="term" value="C:endoplasmic reticulum"/>
    <property type="evidence" value="ECO:0007669"/>
    <property type="project" value="TreeGrafter"/>
</dbReference>
<dbReference type="eggNOG" id="KOG1311">
    <property type="taxonomic scope" value="Eukaryota"/>
</dbReference>
<dbReference type="PANTHER" id="PTHR22883">
    <property type="entry name" value="ZINC FINGER DHHC DOMAIN CONTAINING PROTEIN"/>
    <property type="match status" value="1"/>
</dbReference>
<gene>
    <name evidence="9" type="primary">ZDHHC24</name>
</gene>
<dbReference type="RefSeq" id="XP_064407869.1">
    <property type="nucleotide sequence ID" value="XM_064551799.1"/>
</dbReference>
<dbReference type="Bgee" id="ENSLACG00000017671">
    <property type="expression patterns" value="Expressed in muscle tissue"/>
</dbReference>
<dbReference type="EC" id="2.3.1.225" evidence="7"/>
<organism evidence="9 10">
    <name type="scientific">Latimeria chalumnae</name>
    <name type="common">Coelacanth</name>
    <dbReference type="NCBI Taxonomy" id="7897"/>
    <lineage>
        <taxon>Eukaryota</taxon>
        <taxon>Metazoa</taxon>
        <taxon>Chordata</taxon>
        <taxon>Craniata</taxon>
        <taxon>Vertebrata</taxon>
        <taxon>Euteleostomi</taxon>
        <taxon>Coelacanthiformes</taxon>
        <taxon>Coelacanthidae</taxon>
        <taxon>Latimeria</taxon>
    </lineage>
</organism>
<keyword evidence="10" id="KW-1185">Reference proteome</keyword>
<dbReference type="STRING" id="7897.ENSLACP00000022812"/>
<protein>
    <recommendedName>
        <fullName evidence="7">Palmitoyltransferase</fullName>
        <ecNumber evidence="7">2.3.1.225</ecNumber>
    </recommendedName>
</protein>
<dbReference type="InterPro" id="IPR039859">
    <property type="entry name" value="PFA4/ZDH16/20/ERF2-like"/>
</dbReference>
<dbReference type="KEGG" id="lcm:102353590"/>
<reference evidence="10" key="1">
    <citation type="submission" date="2011-08" db="EMBL/GenBank/DDBJ databases">
        <title>The draft genome of Latimeria chalumnae.</title>
        <authorList>
            <person name="Di Palma F."/>
            <person name="Alfoldi J."/>
            <person name="Johnson J."/>
            <person name="Berlin A."/>
            <person name="Gnerre S."/>
            <person name="Jaffe D."/>
            <person name="MacCallum I."/>
            <person name="Young S."/>
            <person name="Walker B.J."/>
            <person name="Lander E."/>
            <person name="Lindblad-Toh K."/>
        </authorList>
    </citation>
    <scope>NUCLEOTIDE SEQUENCE [LARGE SCALE GENOMIC DNA]</scope>
    <source>
        <strain evidence="10">Wild caught</strain>
    </source>
</reference>
<evidence type="ECO:0000256" key="6">
    <source>
        <dbReference type="ARBA" id="ARBA00023315"/>
    </source>
</evidence>
<dbReference type="GO" id="GO:0005794">
    <property type="term" value="C:Golgi apparatus"/>
    <property type="evidence" value="ECO:0007669"/>
    <property type="project" value="TreeGrafter"/>
</dbReference>
<evidence type="ECO:0000256" key="7">
    <source>
        <dbReference type="RuleBase" id="RU079119"/>
    </source>
</evidence>
<dbReference type="Proteomes" id="UP000008672">
    <property type="component" value="Unassembled WGS sequence"/>
</dbReference>
<dbReference type="GeneID" id="102353590"/>
<comment type="similarity">
    <text evidence="7">Belongs to the DHHC palmitoyltransferase family.</text>
</comment>
<evidence type="ECO:0000313" key="10">
    <source>
        <dbReference type="Proteomes" id="UP000008672"/>
    </source>
</evidence>
<keyword evidence="2 7" id="KW-0808">Transferase</keyword>
<comment type="subcellular location">
    <subcellularLocation>
        <location evidence="1">Membrane</location>
        <topology evidence="1">Multi-pass membrane protein</topology>
    </subcellularLocation>
</comment>
<evidence type="ECO:0000256" key="3">
    <source>
        <dbReference type="ARBA" id="ARBA00022692"/>
    </source>
</evidence>
<proteinExistence type="inferred from homology"/>
<dbReference type="GO" id="GO:0006612">
    <property type="term" value="P:protein targeting to membrane"/>
    <property type="evidence" value="ECO:0007669"/>
    <property type="project" value="TreeGrafter"/>
</dbReference>
<dbReference type="GO" id="GO:0016020">
    <property type="term" value="C:membrane"/>
    <property type="evidence" value="ECO:0007669"/>
    <property type="project" value="UniProtKB-SubCell"/>
</dbReference>
<dbReference type="GO" id="GO:0019706">
    <property type="term" value="F:protein-cysteine S-palmitoyltransferase activity"/>
    <property type="evidence" value="ECO:0007669"/>
    <property type="project" value="UniProtKB-EC"/>
</dbReference>
<feature type="transmembrane region" description="Helical" evidence="7">
    <location>
        <begin position="207"/>
        <end position="233"/>
    </location>
</feature>
<evidence type="ECO:0000256" key="2">
    <source>
        <dbReference type="ARBA" id="ARBA00022679"/>
    </source>
</evidence>
<reference evidence="9" key="2">
    <citation type="submission" date="2025-08" db="UniProtKB">
        <authorList>
            <consortium name="Ensembl"/>
        </authorList>
    </citation>
    <scope>IDENTIFICATION</scope>
</reference>
<keyword evidence="4 7" id="KW-1133">Transmembrane helix</keyword>
<dbReference type="FunCoup" id="M3XJA6">
    <property type="interactions" value="1048"/>
</dbReference>
<keyword evidence="6 7" id="KW-0012">Acyltransferase</keyword>
<evidence type="ECO:0000259" key="8">
    <source>
        <dbReference type="Pfam" id="PF01529"/>
    </source>
</evidence>
<comment type="domain">
    <text evidence="7">The DHHC domain is required for palmitoyltransferase activity.</text>
</comment>
<dbReference type="AlphaFoldDB" id="M3XJA6"/>
<dbReference type="PANTHER" id="PTHR22883:SF414">
    <property type="entry name" value="PALMITOYLTRANSFERASE ZDHHC24-RELATED"/>
    <property type="match status" value="1"/>
</dbReference>
<dbReference type="InParanoid" id="M3XJA6"/>
<keyword evidence="5 7" id="KW-0472">Membrane</keyword>
<evidence type="ECO:0000256" key="5">
    <source>
        <dbReference type="ARBA" id="ARBA00023136"/>
    </source>
</evidence>
<name>M3XJA6_LATCH</name>
<dbReference type="OrthoDB" id="302728at2759"/>
<accession>M3XJA6</accession>
<feature type="transmembrane region" description="Helical" evidence="7">
    <location>
        <begin position="12"/>
        <end position="37"/>
    </location>
</feature>
<dbReference type="EMBL" id="AFYH01015961">
    <property type="status" value="NOT_ANNOTATED_CDS"/>
    <property type="molecule type" value="Genomic_DNA"/>
</dbReference>
<sequence length="303" mass="34065">MKGFVTRHRFDPALLMPLWVTSGLMFVVAAEVLYLVLSEPNTGSSLTAAEGLGAPSGSEGGVPKAVHLCFMTFVLTNTIGNIIQFIKNSPTISGVFLSRDGVGQGWMYCYSCETHVPSRCFHCPDCNVCVLRRDHHCVFYGQCVGHRNYRYFLCALLYTWVALLYAMVLNMEVFLAIIQEGVTLRTVLMLIMPWLMFMTGQVSPSAFLFAFVADTCVVGFLFVSTVLALHAYLSSHGQTTREWLANNHQYDLGWQQNLQEALGERWYLVWIFPFITSPLPGDGVSFKRRPDLAQLPAKQFYPE</sequence>
<dbReference type="Pfam" id="PF01529">
    <property type="entry name" value="DHHC"/>
    <property type="match status" value="1"/>
</dbReference>
<feature type="transmembrane region" description="Helical" evidence="7">
    <location>
        <begin position="149"/>
        <end position="168"/>
    </location>
</feature>
<dbReference type="CTD" id="254359"/>
<evidence type="ECO:0000313" key="9">
    <source>
        <dbReference type="Ensembl" id="ENSLACP00000022812.1"/>
    </source>
</evidence>
<dbReference type="Ensembl" id="ENSLACT00000025249.1">
    <property type="protein sequence ID" value="ENSLACP00000022812.1"/>
    <property type="gene ID" value="ENSLACG00000017671.2"/>
</dbReference>
<comment type="catalytic activity">
    <reaction evidence="7">
        <text>L-cysteinyl-[protein] + hexadecanoyl-CoA = S-hexadecanoyl-L-cysteinyl-[protein] + CoA</text>
        <dbReference type="Rhea" id="RHEA:36683"/>
        <dbReference type="Rhea" id="RHEA-COMP:10131"/>
        <dbReference type="Rhea" id="RHEA-COMP:11032"/>
        <dbReference type="ChEBI" id="CHEBI:29950"/>
        <dbReference type="ChEBI" id="CHEBI:57287"/>
        <dbReference type="ChEBI" id="CHEBI:57379"/>
        <dbReference type="ChEBI" id="CHEBI:74151"/>
        <dbReference type="EC" id="2.3.1.225"/>
    </reaction>
</comment>
<reference evidence="9" key="3">
    <citation type="submission" date="2025-09" db="UniProtKB">
        <authorList>
            <consortium name="Ensembl"/>
        </authorList>
    </citation>
    <scope>IDENTIFICATION</scope>
</reference>
<evidence type="ECO:0000256" key="1">
    <source>
        <dbReference type="ARBA" id="ARBA00004141"/>
    </source>
</evidence>
<dbReference type="OMA" id="RMHLTWL"/>
<keyword evidence="3 7" id="KW-0812">Transmembrane</keyword>
<feature type="domain" description="Palmitoyltransferase DHHC" evidence="8">
    <location>
        <begin position="107"/>
        <end position="246"/>
    </location>
</feature>
<dbReference type="InterPro" id="IPR001594">
    <property type="entry name" value="Palmitoyltrfase_DHHC"/>
</dbReference>
<dbReference type="GeneTree" id="ENSGT00940000164006"/>